<comment type="caution">
    <text evidence="2">The sequence shown here is derived from an EMBL/GenBank/DDBJ whole genome shotgun (WGS) entry which is preliminary data.</text>
</comment>
<reference evidence="2 3" key="1">
    <citation type="submission" date="2020-08" db="EMBL/GenBank/DDBJ databases">
        <title>Functional genomics of gut bacteria from endangered species of beetles.</title>
        <authorList>
            <person name="Carlos-Shanley C."/>
        </authorList>
    </citation>
    <scope>NUCLEOTIDE SEQUENCE [LARGE SCALE GENOMIC DNA]</scope>
    <source>
        <strain evidence="2 3">S00142</strain>
    </source>
</reference>
<sequence>MSYNLDNFSLKLNTDEIEFMISAVEQFKILGYTHAAFPVHKLCDADSVEFFRSSMDAREYCFVMTDGKQYFKSMPTAELHRDLKTVMDSGLHNAINKVLDLTQAAKQLIEKNQTEEINLKTTVMNQKNLDFLADQIKYTGFGEALQPALKEQLEKGEKEFMISHEANFEGGILKSELNFKKSDQSDLYFFNSYKAMLHKEGEPHSLEQIFYVGKENNYTMKEAFNLLEGRSVNKDLVNKQGEGYNAWVSLNFKDAEANGNFKMTHYHQNYGYNLEASLEKHSIKELETPKFKEDLINSLKKGNIQSVTVVVNGEERKRFVEANPQFKTVKMYDSSMQRINDRESKDQKKSESQSAGVSKEVKKGQDTEGESEEAGGKKKKQSRRQGASL</sequence>
<evidence type="ECO:0000313" key="3">
    <source>
        <dbReference type="Proteomes" id="UP000561681"/>
    </source>
</evidence>
<dbReference type="RefSeq" id="WP_246453661.1">
    <property type="nucleotide sequence ID" value="NZ_JACHLD010000011.1"/>
</dbReference>
<dbReference type="Proteomes" id="UP000561681">
    <property type="component" value="Unassembled WGS sequence"/>
</dbReference>
<protein>
    <recommendedName>
        <fullName evidence="4">DUF3945 domain-containing protein</fullName>
    </recommendedName>
</protein>
<keyword evidence="3" id="KW-1185">Reference proteome</keyword>
<dbReference type="AlphaFoldDB" id="A0A7W7J2G0"/>
<gene>
    <name evidence="2" type="ORF">HNP37_004649</name>
</gene>
<accession>A0A7W7J2G0</accession>
<evidence type="ECO:0000256" key="1">
    <source>
        <dbReference type="SAM" id="MobiDB-lite"/>
    </source>
</evidence>
<evidence type="ECO:0008006" key="4">
    <source>
        <dbReference type="Google" id="ProtNLM"/>
    </source>
</evidence>
<name>A0A7W7J2G0_9FLAO</name>
<evidence type="ECO:0000313" key="2">
    <source>
        <dbReference type="EMBL" id="MBB4804552.1"/>
    </source>
</evidence>
<dbReference type="EMBL" id="JACHLD010000011">
    <property type="protein sequence ID" value="MBB4804552.1"/>
    <property type="molecule type" value="Genomic_DNA"/>
</dbReference>
<feature type="region of interest" description="Disordered" evidence="1">
    <location>
        <begin position="333"/>
        <end position="389"/>
    </location>
</feature>
<proteinExistence type="predicted"/>
<organism evidence="2 3">
    <name type="scientific">Flavobacterium nitrogenifigens</name>
    <dbReference type="NCBI Taxonomy" id="1617283"/>
    <lineage>
        <taxon>Bacteria</taxon>
        <taxon>Pseudomonadati</taxon>
        <taxon>Bacteroidota</taxon>
        <taxon>Flavobacteriia</taxon>
        <taxon>Flavobacteriales</taxon>
        <taxon>Flavobacteriaceae</taxon>
        <taxon>Flavobacterium</taxon>
    </lineage>
</organism>
<feature type="compositionally biased region" description="Basic and acidic residues" evidence="1">
    <location>
        <begin position="339"/>
        <end position="351"/>
    </location>
</feature>